<dbReference type="RefSeq" id="WP_244751522.1">
    <property type="nucleotide sequence ID" value="NZ_CP095074.1"/>
</dbReference>
<accession>A0ABY4GVD0</accession>
<reference evidence="1 2" key="1">
    <citation type="submission" date="2022-04" db="EMBL/GenBank/DDBJ databases">
        <title>Halobacillus sp. isolated from saltern.</title>
        <authorList>
            <person name="Won M."/>
            <person name="Lee C.-M."/>
            <person name="Woen H.-Y."/>
            <person name="Kwon S.-W."/>
        </authorList>
    </citation>
    <scope>NUCLEOTIDE SEQUENCE [LARGE SCALE GENOMIC DNA]</scope>
    <source>
        <strain evidence="1 2">SSTM10-2</strain>
    </source>
</reference>
<name>A0ABY4GVD0_9BACI</name>
<organism evidence="1 2">
    <name type="scientific">Halobacillus shinanisalinarum</name>
    <dbReference type="NCBI Taxonomy" id="2932258"/>
    <lineage>
        <taxon>Bacteria</taxon>
        <taxon>Bacillati</taxon>
        <taxon>Bacillota</taxon>
        <taxon>Bacilli</taxon>
        <taxon>Bacillales</taxon>
        <taxon>Bacillaceae</taxon>
        <taxon>Halobacillus</taxon>
    </lineage>
</organism>
<dbReference type="EMBL" id="CP095074">
    <property type="protein sequence ID" value="UOQ91911.1"/>
    <property type="molecule type" value="Genomic_DNA"/>
</dbReference>
<keyword evidence="2" id="KW-1185">Reference proteome</keyword>
<gene>
    <name evidence="1" type="ORF">MUO14_15495</name>
</gene>
<proteinExistence type="predicted"/>
<sequence>MYMLQEADKIQLPDQHTILYYPYVLSEWSVEYKPLPFMKNRNEKMRVISNMFYKDTGLFAWSMEKLKALPNNDQAIFLPEQYEDKDRHHTTVDFLRNLYLHKRKVWSNPLLDCLNTYSLYVPYAIFPEYSKKQRGYQILEISSGHRADLKKHKDIYHYLQTREVIE</sequence>
<evidence type="ECO:0000313" key="2">
    <source>
        <dbReference type="Proteomes" id="UP000831880"/>
    </source>
</evidence>
<protein>
    <submittedName>
        <fullName evidence="1">Uncharacterized protein</fullName>
    </submittedName>
</protein>
<dbReference type="Proteomes" id="UP000831880">
    <property type="component" value="Chromosome"/>
</dbReference>
<evidence type="ECO:0000313" key="1">
    <source>
        <dbReference type="EMBL" id="UOQ91911.1"/>
    </source>
</evidence>